<sequence>MISLQEEPVGETYKKLIEYAARQSLQFVLAVDLNYLEVEESCSKALAQLEPYLIKKIKHNSWPGTRSCGGCSMIYYFQCNSHTVSILQNTVNSLYAWLHPKLPMDLSFIDEKNHEWFVSTAHEEMSWFDVCDEEKQNILDYVPNLQLKENKSKTLEQLLEDKEAKFLNFDNMNLYKLAEEIVNFKNLRMLSVEDDTINEIPELYQLYLKI</sequence>
<evidence type="ECO:0008006" key="3">
    <source>
        <dbReference type="Google" id="ProtNLM"/>
    </source>
</evidence>
<evidence type="ECO:0000313" key="1">
    <source>
        <dbReference type="EMBL" id="MBV7271470.1"/>
    </source>
</evidence>
<accession>A0A949TFX9</accession>
<dbReference type="Proteomes" id="UP000694308">
    <property type="component" value="Unassembled WGS sequence"/>
</dbReference>
<dbReference type="EMBL" id="JAEEGC010000004">
    <property type="protein sequence ID" value="MBV7271470.1"/>
    <property type="molecule type" value="Genomic_DNA"/>
</dbReference>
<comment type="caution">
    <text evidence="1">The sequence shown here is derived from an EMBL/GenBank/DDBJ whole genome shotgun (WGS) entry which is preliminary data.</text>
</comment>
<proteinExistence type="predicted"/>
<dbReference type="RefSeq" id="WP_218318507.1">
    <property type="nucleotide sequence ID" value="NZ_JAEEGC010000004.1"/>
</dbReference>
<name>A0A949TFX9_9CLOT</name>
<dbReference type="AlphaFoldDB" id="A0A949TFX9"/>
<reference evidence="1" key="1">
    <citation type="submission" date="2020-12" db="EMBL/GenBank/DDBJ databases">
        <title>Clostridium thailandense sp. nov., a novel acetogenic bacterium isolated from peat land soil in Thailand.</title>
        <authorList>
            <person name="Chaikitkaew S."/>
            <person name="Birkeland N.K."/>
        </authorList>
    </citation>
    <scope>NUCLEOTIDE SEQUENCE</scope>
    <source>
        <strain evidence="1">PL3</strain>
    </source>
</reference>
<evidence type="ECO:0000313" key="2">
    <source>
        <dbReference type="Proteomes" id="UP000694308"/>
    </source>
</evidence>
<protein>
    <recommendedName>
        <fullName evidence="3">Leucine-rich repeat domain-containing protein</fullName>
    </recommendedName>
</protein>
<organism evidence="1 2">
    <name type="scientific">Clostridium thailandense</name>
    <dbReference type="NCBI Taxonomy" id="2794346"/>
    <lineage>
        <taxon>Bacteria</taxon>
        <taxon>Bacillati</taxon>
        <taxon>Bacillota</taxon>
        <taxon>Clostridia</taxon>
        <taxon>Eubacteriales</taxon>
        <taxon>Clostridiaceae</taxon>
        <taxon>Clostridium</taxon>
    </lineage>
</organism>
<gene>
    <name evidence="1" type="ORF">I6U48_00860</name>
</gene>
<keyword evidence="2" id="KW-1185">Reference proteome</keyword>